<feature type="transmembrane region" description="Helical" evidence="1">
    <location>
        <begin position="66"/>
        <end position="92"/>
    </location>
</feature>
<gene>
    <name evidence="2" type="ORF">AGR3A_Lc10090</name>
</gene>
<dbReference type="RefSeq" id="WP_046800422.1">
    <property type="nucleotide sequence ID" value="NZ_LT009724.1"/>
</dbReference>
<proteinExistence type="predicted"/>
<dbReference type="EMBL" id="FBWK01000045">
    <property type="protein sequence ID" value="CUX42344.1"/>
    <property type="molecule type" value="Genomic_DNA"/>
</dbReference>
<sequence length="123" mass="14465">MRGLWQRVTYYRHLSEFWSLNKAQRTPFIAVFPIWAVVSFWWFMMAMPFVLPYILLQSYSDDIAKVFLLIAGLPILLVVVLAAQWVFGWYWIAAMLVSGRPEAARKKQQALMDAIDAYRARLF</sequence>
<name>A0A1S7QUV3_9HYPH</name>
<keyword evidence="3" id="KW-1185">Reference proteome</keyword>
<feature type="transmembrane region" description="Helical" evidence="1">
    <location>
        <begin position="28"/>
        <end position="54"/>
    </location>
</feature>
<keyword evidence="1" id="KW-0472">Membrane</keyword>
<protein>
    <submittedName>
        <fullName evidence="2">Uncharacterized protein</fullName>
    </submittedName>
</protein>
<evidence type="ECO:0000313" key="3">
    <source>
        <dbReference type="Proteomes" id="UP000191988"/>
    </source>
</evidence>
<dbReference type="Proteomes" id="UP000191988">
    <property type="component" value="Unassembled WGS sequence"/>
</dbReference>
<keyword evidence="1" id="KW-0812">Transmembrane</keyword>
<reference evidence="3" key="1">
    <citation type="submission" date="2016-01" db="EMBL/GenBank/DDBJ databases">
        <authorList>
            <person name="Regsiter A."/>
            <person name="william w."/>
        </authorList>
    </citation>
    <scope>NUCLEOTIDE SEQUENCE [LARGE SCALE GENOMIC DNA]</scope>
    <source>
        <strain evidence="3">CFBP 6623</strain>
    </source>
</reference>
<evidence type="ECO:0000256" key="1">
    <source>
        <dbReference type="SAM" id="Phobius"/>
    </source>
</evidence>
<dbReference type="AlphaFoldDB" id="A0A1S7QUV3"/>
<organism evidence="2 3">
    <name type="scientific">Agrobacterium tomkonis CFBP 6623</name>
    <dbReference type="NCBI Taxonomy" id="1183432"/>
    <lineage>
        <taxon>Bacteria</taxon>
        <taxon>Pseudomonadati</taxon>
        <taxon>Pseudomonadota</taxon>
        <taxon>Alphaproteobacteria</taxon>
        <taxon>Hyphomicrobiales</taxon>
        <taxon>Rhizobiaceae</taxon>
        <taxon>Rhizobium/Agrobacterium group</taxon>
        <taxon>Agrobacterium</taxon>
        <taxon>Agrobacterium tumefaciens complex</taxon>
    </lineage>
</organism>
<accession>A0A1S7QUV3</accession>
<keyword evidence="1" id="KW-1133">Transmembrane helix</keyword>
<evidence type="ECO:0000313" key="2">
    <source>
        <dbReference type="EMBL" id="CUX42344.1"/>
    </source>
</evidence>